<organism evidence="1">
    <name type="scientific">marine metagenome</name>
    <dbReference type="NCBI Taxonomy" id="408172"/>
    <lineage>
        <taxon>unclassified sequences</taxon>
        <taxon>metagenomes</taxon>
        <taxon>ecological metagenomes</taxon>
    </lineage>
</organism>
<sequence>AEPTEQEFPPGFTGAIPTEAVFEIIFKNQIRLPIQMLMEFKGYNSLGELTYVPVNVDTIGFPLTSANTDTAMTIIGLSKLGTTITIYESVEDSLPSYTKTETPCDTCSSIIDLLASNPVQLIIVPEVKVDGRGSIEANKAIAGGFRVTIPFVLQLEPMTFMGGTATEIEEFEHDTRYKIRNSLKETSLVSTITNALPFGAEVSVLMSNDSLFLTDTSREQLNFYRDTLAALGILSPTDSLYILRKCRDISPDSGEVYIFDVMTDFSECIDGLPYIVKSKGSGTDTIFAYVDTLFKFLLPDPESYYGANDSSGYPEGMVAVPGFGVYASIIDTSQIFLLTDYGSHYTMPRFYLPGTDSVGVFLSVEDYLEISSFITFTLSSSGAFGSPKNELVLTYPNGGQTFYTNESYELLWKSYGTSNETVDLYYSTGGDTNTYKPGYCVYTDNWTLIAGGLDNLGSYNWDMSASGLSDTDSLRIKIIASNGESCDINGHYLKIRNPSRTNGSRIGKPNVSWSNR</sequence>
<evidence type="ECO:0000313" key="1">
    <source>
        <dbReference type="EMBL" id="SVB21509.1"/>
    </source>
</evidence>
<proteinExistence type="predicted"/>
<protein>
    <submittedName>
        <fullName evidence="1">Uncharacterized protein</fullName>
    </submittedName>
</protein>
<name>A0A382C6K7_9ZZZZ</name>
<dbReference type="AlphaFoldDB" id="A0A382C6K7"/>
<feature type="non-terminal residue" evidence="1">
    <location>
        <position position="1"/>
    </location>
</feature>
<reference evidence="1" key="1">
    <citation type="submission" date="2018-05" db="EMBL/GenBank/DDBJ databases">
        <authorList>
            <person name="Lanie J.A."/>
            <person name="Ng W.-L."/>
            <person name="Kazmierczak K.M."/>
            <person name="Andrzejewski T.M."/>
            <person name="Davidsen T.M."/>
            <person name="Wayne K.J."/>
            <person name="Tettelin H."/>
            <person name="Glass J.I."/>
            <person name="Rusch D."/>
            <person name="Podicherti R."/>
            <person name="Tsui H.-C.T."/>
            <person name="Winkler M.E."/>
        </authorList>
    </citation>
    <scope>NUCLEOTIDE SEQUENCE</scope>
</reference>
<dbReference type="EMBL" id="UINC01032972">
    <property type="protein sequence ID" value="SVB21509.1"/>
    <property type="molecule type" value="Genomic_DNA"/>
</dbReference>
<accession>A0A382C6K7</accession>
<gene>
    <name evidence="1" type="ORF">METZ01_LOCUS174363</name>
</gene>